<protein>
    <recommendedName>
        <fullName evidence="3">Protein kinase domain-containing protein</fullName>
    </recommendedName>
</protein>
<dbReference type="PROSITE" id="PS50011">
    <property type="entry name" value="PROTEIN_KINASE_DOM"/>
    <property type="match status" value="1"/>
</dbReference>
<keyword evidence="5" id="KW-1185">Reference proteome</keyword>
<dbReference type="AlphaFoldDB" id="A0AAF1B6Y3"/>
<evidence type="ECO:0000256" key="2">
    <source>
        <dbReference type="PROSITE-ProRule" id="PRU10141"/>
    </source>
</evidence>
<accession>A0AAF1B6Y3</accession>
<dbReference type="PANTHER" id="PTHR48014">
    <property type="entry name" value="SERINE/THREONINE-PROTEIN KINASE FRAY2"/>
    <property type="match status" value="1"/>
</dbReference>
<dbReference type="EMBL" id="CP093348">
    <property type="protein sequence ID" value="WOH05496.1"/>
    <property type="molecule type" value="Genomic_DNA"/>
</dbReference>
<keyword evidence="2" id="KW-0547">Nucleotide-binding</keyword>
<dbReference type="Gene3D" id="3.30.200.20">
    <property type="entry name" value="Phosphorylase Kinase, domain 1"/>
    <property type="match status" value="1"/>
</dbReference>
<proteinExistence type="inferred from homology"/>
<reference evidence="4" key="2">
    <citation type="submission" date="2022-03" db="EMBL/GenBank/DDBJ databases">
        <title>Draft title - Genomic analysis of global carrot germplasm unveils the trajectory of domestication and the origin of high carotenoid orange carrot.</title>
        <authorList>
            <person name="Iorizzo M."/>
            <person name="Ellison S."/>
            <person name="Senalik D."/>
            <person name="Macko-Podgorni A."/>
            <person name="Grzebelus D."/>
            <person name="Bostan H."/>
            <person name="Rolling W."/>
            <person name="Curaba J."/>
            <person name="Simon P."/>
        </authorList>
    </citation>
    <scope>NUCLEOTIDE SEQUENCE</scope>
    <source>
        <tissue evidence="4">Leaf</tissue>
    </source>
</reference>
<feature type="domain" description="Protein kinase" evidence="3">
    <location>
        <begin position="13"/>
        <end position="272"/>
    </location>
</feature>
<evidence type="ECO:0000313" key="4">
    <source>
        <dbReference type="EMBL" id="WOH05496.1"/>
    </source>
</evidence>
<dbReference type="InterPro" id="IPR047173">
    <property type="entry name" value="STRAD_A/B-like"/>
</dbReference>
<dbReference type="GO" id="GO:0005524">
    <property type="term" value="F:ATP binding"/>
    <property type="evidence" value="ECO:0007669"/>
    <property type="project" value="UniProtKB-UniRule"/>
</dbReference>
<dbReference type="Proteomes" id="UP000077755">
    <property type="component" value="Chromosome 6"/>
</dbReference>
<dbReference type="InterPro" id="IPR017441">
    <property type="entry name" value="Protein_kinase_ATP_BS"/>
</dbReference>
<dbReference type="InterPro" id="IPR000719">
    <property type="entry name" value="Prot_kinase_dom"/>
</dbReference>
<gene>
    <name evidence="4" type="ORF">DCAR_0624913</name>
</gene>
<dbReference type="SUPFAM" id="SSF56112">
    <property type="entry name" value="Protein kinase-like (PK-like)"/>
    <property type="match status" value="1"/>
</dbReference>
<dbReference type="Gene3D" id="1.10.510.10">
    <property type="entry name" value="Transferase(Phosphotransferase) domain 1"/>
    <property type="match status" value="1"/>
</dbReference>
<dbReference type="GO" id="GO:0043539">
    <property type="term" value="F:protein serine/threonine kinase activator activity"/>
    <property type="evidence" value="ECO:0007669"/>
    <property type="project" value="InterPro"/>
</dbReference>
<dbReference type="Pfam" id="PF00069">
    <property type="entry name" value="Pkinase"/>
    <property type="match status" value="1"/>
</dbReference>
<dbReference type="SMART" id="SM00220">
    <property type="entry name" value="S_TKc"/>
    <property type="match status" value="1"/>
</dbReference>
<dbReference type="InterPro" id="IPR011009">
    <property type="entry name" value="Kinase-like_dom_sf"/>
</dbReference>
<evidence type="ECO:0000259" key="3">
    <source>
        <dbReference type="PROSITE" id="PS50011"/>
    </source>
</evidence>
<feature type="binding site" evidence="2">
    <location>
        <position position="42"/>
    </location>
    <ligand>
        <name>ATP</name>
        <dbReference type="ChEBI" id="CHEBI:30616"/>
    </ligand>
</feature>
<organism evidence="4 5">
    <name type="scientific">Daucus carota subsp. sativus</name>
    <name type="common">Carrot</name>
    <dbReference type="NCBI Taxonomy" id="79200"/>
    <lineage>
        <taxon>Eukaryota</taxon>
        <taxon>Viridiplantae</taxon>
        <taxon>Streptophyta</taxon>
        <taxon>Embryophyta</taxon>
        <taxon>Tracheophyta</taxon>
        <taxon>Spermatophyta</taxon>
        <taxon>Magnoliopsida</taxon>
        <taxon>eudicotyledons</taxon>
        <taxon>Gunneridae</taxon>
        <taxon>Pentapetalae</taxon>
        <taxon>asterids</taxon>
        <taxon>campanulids</taxon>
        <taxon>Apiales</taxon>
        <taxon>Apiaceae</taxon>
        <taxon>Apioideae</taxon>
        <taxon>Scandiceae</taxon>
        <taxon>Daucinae</taxon>
        <taxon>Daucus</taxon>
        <taxon>Daucus sect. Daucus</taxon>
    </lineage>
</organism>
<evidence type="ECO:0000256" key="1">
    <source>
        <dbReference type="ARBA" id="ARBA00008874"/>
    </source>
</evidence>
<dbReference type="GO" id="GO:0004672">
    <property type="term" value="F:protein kinase activity"/>
    <property type="evidence" value="ECO:0007669"/>
    <property type="project" value="InterPro"/>
</dbReference>
<evidence type="ECO:0000313" key="5">
    <source>
        <dbReference type="Proteomes" id="UP000077755"/>
    </source>
</evidence>
<dbReference type="PROSITE" id="PS00107">
    <property type="entry name" value="PROTEIN_KINASE_ATP"/>
    <property type="match status" value="1"/>
</dbReference>
<reference evidence="4" key="1">
    <citation type="journal article" date="2016" name="Nat. Genet.">
        <title>A high-quality carrot genome assembly provides new insights into carotenoid accumulation and asterid genome evolution.</title>
        <authorList>
            <person name="Iorizzo M."/>
            <person name="Ellison S."/>
            <person name="Senalik D."/>
            <person name="Zeng P."/>
            <person name="Satapoomin P."/>
            <person name="Huang J."/>
            <person name="Bowman M."/>
            <person name="Iovene M."/>
            <person name="Sanseverino W."/>
            <person name="Cavagnaro P."/>
            <person name="Yildiz M."/>
            <person name="Macko-Podgorni A."/>
            <person name="Moranska E."/>
            <person name="Grzebelus E."/>
            <person name="Grzebelus D."/>
            <person name="Ashrafi H."/>
            <person name="Zheng Z."/>
            <person name="Cheng S."/>
            <person name="Spooner D."/>
            <person name="Van Deynze A."/>
            <person name="Simon P."/>
        </authorList>
    </citation>
    <scope>NUCLEOTIDE SEQUENCE</scope>
    <source>
        <tissue evidence="4">Leaf</tissue>
    </source>
</reference>
<name>A0AAF1B6Y3_DAUCS</name>
<comment type="similarity">
    <text evidence="1">Belongs to the protein kinase superfamily. STE Ser/Thr protein kinase family. STE20 subfamily.</text>
</comment>
<dbReference type="FunFam" id="3.30.200.20:FF:000099">
    <property type="entry name" value="Serine/threonine-protein kinase BLUS1"/>
    <property type="match status" value="1"/>
</dbReference>
<sequence length="314" mass="35569">MEKKKFPIGPQHYTLYEEIGQGVSASVFRALCVTHNQVVAIKILDFERDNCDLNNISREAQIMNLVDHPNVLKSLCSFVTEHNLWVVMPYMAGGSCLHILKAAYPEGFEEVVIATVLREVLKALEYLHHHGHIHRDVKAGNILIDTQGAIKLGDYGVSACLFDSGDRQRTRNTFVGTPCWYLLCLSILFRADIWSFGITALELAHGHAPFSKYPPMKVNIIKWSVFGELCSSHFIKSEMPMHVCFKQMIASCLVKDPTKRPSAKKLLKHTFFKQARSQEYIARKLLEGLPELGDRMQALKVGLLHFTLMGYHDV</sequence>
<dbReference type="PANTHER" id="PTHR48014:SF24">
    <property type="entry name" value="PROTEIN KINASE SUPERFAMILY PROTEIN"/>
    <property type="match status" value="1"/>
</dbReference>
<keyword evidence="2" id="KW-0067">ATP-binding</keyword>